<name>A0AAJ0F2H8_9PEZI</name>
<protein>
    <submittedName>
        <fullName evidence="2">Uncharacterized protein</fullName>
    </submittedName>
</protein>
<accession>A0AAJ0F2H8</accession>
<organism evidence="2 3">
    <name type="scientific">Echria macrotheca</name>
    <dbReference type="NCBI Taxonomy" id="438768"/>
    <lineage>
        <taxon>Eukaryota</taxon>
        <taxon>Fungi</taxon>
        <taxon>Dikarya</taxon>
        <taxon>Ascomycota</taxon>
        <taxon>Pezizomycotina</taxon>
        <taxon>Sordariomycetes</taxon>
        <taxon>Sordariomycetidae</taxon>
        <taxon>Sordariales</taxon>
        <taxon>Schizotheciaceae</taxon>
        <taxon>Echria</taxon>
    </lineage>
</organism>
<sequence>MATLDPSTPFTLTNSYTGPTKLLAISATDSRTPQLLSHSNSSSSSSDKKIPPNAEWFLTPTTVPPFYHLHTSLTGPSQALDVLNDNGTSSVRLILSSTSTSTRGQYWRFDIWPDAVAAADDGYIYRITNNYTGEDMHLDVYSDTLAPHLAPGGATGQYWAVSRISSSSSSTATATSTSTSMSEPMGIPPKTGEMSTAAIAGIAIGSVAGLALLVGVVAYLFLSRARRRRRARDMERLYLEGKTTDGQRDSVEIPPEGYERVVAARQGAPVELAAGPMETAELEGVGAVGELDGGRRFSWE</sequence>
<dbReference type="InterPro" id="IPR035992">
    <property type="entry name" value="Ricin_B-like_lectins"/>
</dbReference>
<keyword evidence="1" id="KW-1133">Transmembrane helix</keyword>
<dbReference type="AlphaFoldDB" id="A0AAJ0F2H8"/>
<gene>
    <name evidence="2" type="ORF">QBC47DRAFT_392329</name>
</gene>
<evidence type="ECO:0000313" key="2">
    <source>
        <dbReference type="EMBL" id="KAK1751152.1"/>
    </source>
</evidence>
<dbReference type="SUPFAM" id="SSF50370">
    <property type="entry name" value="Ricin B-like lectins"/>
    <property type="match status" value="1"/>
</dbReference>
<proteinExistence type="predicted"/>
<comment type="caution">
    <text evidence="2">The sequence shown here is derived from an EMBL/GenBank/DDBJ whole genome shotgun (WGS) entry which is preliminary data.</text>
</comment>
<dbReference type="Proteomes" id="UP001239445">
    <property type="component" value="Unassembled WGS sequence"/>
</dbReference>
<feature type="transmembrane region" description="Helical" evidence="1">
    <location>
        <begin position="197"/>
        <end position="222"/>
    </location>
</feature>
<keyword evidence="1" id="KW-0812">Transmembrane</keyword>
<reference evidence="2" key="1">
    <citation type="submission" date="2023-06" db="EMBL/GenBank/DDBJ databases">
        <title>Genome-scale phylogeny and comparative genomics of the fungal order Sordariales.</title>
        <authorList>
            <consortium name="Lawrence Berkeley National Laboratory"/>
            <person name="Hensen N."/>
            <person name="Bonometti L."/>
            <person name="Westerberg I."/>
            <person name="Brannstrom I.O."/>
            <person name="Guillou S."/>
            <person name="Cros-Aarteil S."/>
            <person name="Calhoun S."/>
            <person name="Haridas S."/>
            <person name="Kuo A."/>
            <person name="Mondo S."/>
            <person name="Pangilinan J."/>
            <person name="Riley R."/>
            <person name="Labutti K."/>
            <person name="Andreopoulos B."/>
            <person name="Lipzen A."/>
            <person name="Chen C."/>
            <person name="Yanf M."/>
            <person name="Daum C."/>
            <person name="Ng V."/>
            <person name="Clum A."/>
            <person name="Steindorff A."/>
            <person name="Ohm R."/>
            <person name="Martin F."/>
            <person name="Silar P."/>
            <person name="Natvig D."/>
            <person name="Lalanne C."/>
            <person name="Gautier V."/>
            <person name="Ament-Velasquez S.L."/>
            <person name="Kruys A."/>
            <person name="Hutchinson M.I."/>
            <person name="Powell A.J."/>
            <person name="Barry K."/>
            <person name="Miller A.N."/>
            <person name="Grigoriev I.V."/>
            <person name="Debuchy R."/>
            <person name="Gladieux P."/>
            <person name="Thoren M.H."/>
            <person name="Johannesson H."/>
        </authorList>
    </citation>
    <scope>NUCLEOTIDE SEQUENCE</scope>
    <source>
        <strain evidence="2">PSN4</strain>
    </source>
</reference>
<keyword evidence="3" id="KW-1185">Reference proteome</keyword>
<dbReference type="EMBL" id="MU839843">
    <property type="protein sequence ID" value="KAK1751152.1"/>
    <property type="molecule type" value="Genomic_DNA"/>
</dbReference>
<keyword evidence="1" id="KW-0472">Membrane</keyword>
<evidence type="ECO:0000313" key="3">
    <source>
        <dbReference type="Proteomes" id="UP001239445"/>
    </source>
</evidence>
<evidence type="ECO:0000256" key="1">
    <source>
        <dbReference type="SAM" id="Phobius"/>
    </source>
</evidence>